<dbReference type="CDD" id="cd01650">
    <property type="entry name" value="RT_nLTR_like"/>
    <property type="match status" value="1"/>
</dbReference>
<evidence type="ECO:0000259" key="1">
    <source>
        <dbReference type="PROSITE" id="PS50878"/>
    </source>
</evidence>
<accession>A0AA85KDT2</accession>
<dbReference type="Pfam" id="PF00078">
    <property type="entry name" value="RVT_1"/>
    <property type="match status" value="1"/>
</dbReference>
<name>A0AA85KDT2_TRIRE</name>
<dbReference type="Proteomes" id="UP000050795">
    <property type="component" value="Unassembled WGS sequence"/>
</dbReference>
<proteinExistence type="predicted"/>
<dbReference type="PROSITE" id="PS50878">
    <property type="entry name" value="RT_POL"/>
    <property type="match status" value="1"/>
</dbReference>
<evidence type="ECO:0000313" key="2">
    <source>
        <dbReference type="Proteomes" id="UP000050795"/>
    </source>
</evidence>
<evidence type="ECO:0000313" key="3">
    <source>
        <dbReference type="WBParaSite" id="TREG1_81550.1"/>
    </source>
</evidence>
<reference evidence="3" key="2">
    <citation type="submission" date="2023-11" db="UniProtKB">
        <authorList>
            <consortium name="WormBaseParasite"/>
        </authorList>
    </citation>
    <scope>IDENTIFICATION</scope>
</reference>
<organism evidence="2 3">
    <name type="scientific">Trichobilharzia regenti</name>
    <name type="common">Nasal bird schistosome</name>
    <dbReference type="NCBI Taxonomy" id="157069"/>
    <lineage>
        <taxon>Eukaryota</taxon>
        <taxon>Metazoa</taxon>
        <taxon>Spiralia</taxon>
        <taxon>Lophotrochozoa</taxon>
        <taxon>Platyhelminthes</taxon>
        <taxon>Trematoda</taxon>
        <taxon>Digenea</taxon>
        <taxon>Strigeidida</taxon>
        <taxon>Schistosomatoidea</taxon>
        <taxon>Schistosomatidae</taxon>
        <taxon>Trichobilharzia</taxon>
    </lineage>
</organism>
<keyword evidence="2" id="KW-1185">Reference proteome</keyword>
<reference evidence="2" key="1">
    <citation type="submission" date="2022-06" db="EMBL/GenBank/DDBJ databases">
        <authorList>
            <person name="Berger JAMES D."/>
            <person name="Berger JAMES D."/>
        </authorList>
    </citation>
    <scope>NUCLEOTIDE SEQUENCE [LARGE SCALE GENOMIC DNA]</scope>
</reference>
<dbReference type="WBParaSite" id="TREG1_81550.1">
    <property type="protein sequence ID" value="TREG1_81550.1"/>
    <property type="gene ID" value="TREG1_81550"/>
</dbReference>
<dbReference type="InterPro" id="IPR000477">
    <property type="entry name" value="RT_dom"/>
</dbReference>
<dbReference type="SUPFAM" id="SSF56672">
    <property type="entry name" value="DNA/RNA polymerases"/>
    <property type="match status" value="1"/>
</dbReference>
<protein>
    <recommendedName>
        <fullName evidence="1">Reverse transcriptase domain-containing protein</fullName>
    </recommendedName>
</protein>
<dbReference type="InterPro" id="IPR043502">
    <property type="entry name" value="DNA/RNA_pol_sf"/>
</dbReference>
<feature type="domain" description="Reverse transcriptase" evidence="1">
    <location>
        <begin position="83"/>
        <end position="353"/>
    </location>
</feature>
<dbReference type="PANTHER" id="PTHR47027:SF20">
    <property type="entry name" value="REVERSE TRANSCRIPTASE-LIKE PROTEIN WITH RNA-DIRECTED DNA POLYMERASE DOMAIN"/>
    <property type="match status" value="1"/>
</dbReference>
<dbReference type="AlphaFoldDB" id="A0AA85KDT2"/>
<sequence length="365" mass="41150">MERWAEHFKQLLNRNAGQPSHRPIRHLPTPYVIDCDPPTPTEIAKTINRLRNKKAPGEDGLPPEIYKACTPALIDSLHSLFCSIWESETIPSDWSTSVLLPFHKKGDRSLCENYRGISLIDIAANVFVSILLNRFAAERHVRTRSKQAGFRPGRGCVEQLFTLRRILEHRDKFQQPTIACFIDFRAAVDSVDRGALWYLMELDGVPTKLINLLTSYYSNTKARVRVNGEESRTFEVTSGVRQGCPASPILFNFTIDWILRHALTEHHGVQLSPDIHITDLEFADDVVLLAENFPDMQQALDQINHLAPTIGLKINTSKTKMFSNTSTSNDEILSLNGAPIKIVPPFRYLGSIMLPNGQAKNEVNA</sequence>
<dbReference type="PANTHER" id="PTHR47027">
    <property type="entry name" value="REVERSE TRANSCRIPTASE DOMAIN-CONTAINING PROTEIN"/>
    <property type="match status" value="1"/>
</dbReference>